<dbReference type="Gene3D" id="3.10.20.30">
    <property type="match status" value="1"/>
</dbReference>
<dbReference type="InterPro" id="IPR015221">
    <property type="entry name" value="Urm1"/>
</dbReference>
<keyword evidence="7" id="KW-0472">Membrane</keyword>
<evidence type="ECO:0000256" key="8">
    <source>
        <dbReference type="ARBA" id="ARBA00023228"/>
    </source>
</evidence>
<evidence type="ECO:0000313" key="12">
    <source>
        <dbReference type="Proteomes" id="UP000326759"/>
    </source>
</evidence>
<dbReference type="InterPro" id="IPR012675">
    <property type="entry name" value="Beta-grasp_dom_sf"/>
</dbReference>
<feature type="modified residue" description="1-thioglycine" evidence="9">
    <location>
        <position position="206"/>
    </location>
</feature>
<dbReference type="GO" id="GO:0002098">
    <property type="term" value="P:tRNA wobble uridine modification"/>
    <property type="evidence" value="ECO:0007669"/>
    <property type="project" value="UniProtKB-UniRule"/>
</dbReference>
<dbReference type="HAMAP" id="MF_03048">
    <property type="entry name" value="Urm1"/>
    <property type="match status" value="1"/>
</dbReference>
<evidence type="ECO:0000256" key="5">
    <source>
        <dbReference type="ARBA" id="ARBA00022694"/>
    </source>
</evidence>
<comment type="PTM">
    <text evidence="9">C-terminal thiocarboxylation occurs in 2 steps, it is first acyl-adenylated (-COAMP) via the hesA/moeB/thiF part of the MOCS3/UBA4 homolog, then thiocarboxylated (-COSH) via the rhodanese domain of the MOCS3/UBA4 homolog.</text>
</comment>
<dbReference type="CDD" id="cd01764">
    <property type="entry name" value="Ubl_Urm1"/>
    <property type="match status" value="1"/>
</dbReference>
<evidence type="ECO:0000256" key="9">
    <source>
        <dbReference type="HAMAP-Rule" id="MF_03048"/>
    </source>
</evidence>
<comment type="subcellular location">
    <subcellularLocation>
        <location evidence="9 10">Cytoplasm</location>
    </subcellularLocation>
    <subcellularLocation>
        <location evidence="1">Lysosome membrane</location>
    </subcellularLocation>
</comment>
<dbReference type="GO" id="GO:0005765">
    <property type="term" value="C:lysosomal membrane"/>
    <property type="evidence" value="ECO:0007669"/>
    <property type="project" value="UniProtKB-SubCell"/>
</dbReference>
<dbReference type="Pfam" id="PF16088">
    <property type="entry name" value="BORCS7"/>
    <property type="match status" value="1"/>
</dbReference>
<evidence type="ECO:0000256" key="3">
    <source>
        <dbReference type="ARBA" id="ARBA00022490"/>
    </source>
</evidence>
<keyword evidence="4 9" id="KW-1017">Isopeptide bond</keyword>
<dbReference type="OrthoDB" id="5567844at2759"/>
<evidence type="ECO:0000256" key="10">
    <source>
        <dbReference type="RuleBase" id="RU361182"/>
    </source>
</evidence>
<dbReference type="PANTHER" id="PTHR14986">
    <property type="entry name" value="RURM1 PROTEIN"/>
    <property type="match status" value="1"/>
</dbReference>
<dbReference type="InterPro" id="IPR032143">
    <property type="entry name" value="BORCS7"/>
</dbReference>
<keyword evidence="6 9" id="KW-0833">Ubl conjugation pathway</keyword>
<dbReference type="GO" id="GO:0034227">
    <property type="term" value="P:tRNA thio-modification"/>
    <property type="evidence" value="ECO:0007669"/>
    <property type="project" value="UniProtKB-UniRule"/>
</dbReference>
<accession>A0A5N5SX83</accession>
<reference evidence="11 12" key="1">
    <citation type="journal article" date="2019" name="PLoS Biol.">
        <title>Sex chromosomes control vertical transmission of feminizing Wolbachia symbionts in an isopod.</title>
        <authorList>
            <person name="Becking T."/>
            <person name="Chebbi M.A."/>
            <person name="Giraud I."/>
            <person name="Moumen B."/>
            <person name="Laverre T."/>
            <person name="Caubet Y."/>
            <person name="Peccoud J."/>
            <person name="Gilbert C."/>
            <person name="Cordaux R."/>
        </authorList>
    </citation>
    <scope>NUCLEOTIDE SEQUENCE [LARGE SCALE GENOMIC DNA]</scope>
    <source>
        <strain evidence="11">ANa2</strain>
        <tissue evidence="11">Whole body excluding digestive tract and cuticle</tissue>
    </source>
</reference>
<proteinExistence type="inferred from homology"/>
<evidence type="ECO:0000256" key="1">
    <source>
        <dbReference type="ARBA" id="ARBA00004656"/>
    </source>
</evidence>
<comment type="function">
    <text evidence="9">Acts as a sulfur carrier required for 2-thiolation of mcm(5)S(2)U at tRNA wobble positions of cytosolic tRNA(Lys), tRNA(Glu) and tRNA(Gln). Serves as sulfur donor in tRNA 2-thiolation reaction by being thiocarboxylated (-COSH) at its C-terminus by the MOCS3/UBA4 homolog. The sulfur is then transferred to tRNA to form 2-thiolation of mcm(5)S(2)U. Also acts as a ubiquitin-like protein (UBL) that is covalently conjugated via an isopeptide bond to lysine residues of target proteins. The thiocarboxylated form serves as substrate for conjugation and oxidative stress specifically induces the formation of UBL-protein conjugates.</text>
</comment>
<comment type="pathway">
    <text evidence="9 10">tRNA modification; 5-methoxycarbonylmethyl-2-thiouridine-tRNA biosynthesis.</text>
</comment>
<organism evidence="11 12">
    <name type="scientific">Armadillidium nasatum</name>
    <dbReference type="NCBI Taxonomy" id="96803"/>
    <lineage>
        <taxon>Eukaryota</taxon>
        <taxon>Metazoa</taxon>
        <taxon>Ecdysozoa</taxon>
        <taxon>Arthropoda</taxon>
        <taxon>Crustacea</taxon>
        <taxon>Multicrustacea</taxon>
        <taxon>Malacostraca</taxon>
        <taxon>Eumalacostraca</taxon>
        <taxon>Peracarida</taxon>
        <taxon>Isopoda</taxon>
        <taxon>Oniscidea</taxon>
        <taxon>Crinocheta</taxon>
        <taxon>Armadillidiidae</taxon>
        <taxon>Armadillidium</taxon>
    </lineage>
</organism>
<keyword evidence="5 9" id="KW-0819">tRNA processing</keyword>
<dbReference type="Pfam" id="PF09138">
    <property type="entry name" value="Urm1"/>
    <property type="match status" value="1"/>
</dbReference>
<sequence>MASASSTSAKNLFIDSKLRLAERVQVNINNIGSVCRQVLRGSRSADLLSHSARNLALQEHAIKNTEENLQRLNILATHLSYQCEAISKSANSLEDVKEQKVKMVNKLKLTLEWAGGSEMIFGNIRKRTVELSDEVLKGKDIRSLLKWLKADSGFLTHNPELFFSGDTVRPGILVVINDSDWELCNELDYQLQDGDYISFISTLHGG</sequence>
<dbReference type="GO" id="GO:0005829">
    <property type="term" value="C:cytosol"/>
    <property type="evidence" value="ECO:0007669"/>
    <property type="project" value="UniProtKB-UniRule"/>
</dbReference>
<keyword evidence="3 9" id="KW-0963">Cytoplasm</keyword>
<evidence type="ECO:0000256" key="4">
    <source>
        <dbReference type="ARBA" id="ARBA00022499"/>
    </source>
</evidence>
<feature type="cross-link" description="Glycyl lysine isopeptide (Gly-Lys) (interchain with K-? in acceptor proteins)" evidence="9">
    <location>
        <position position="206"/>
    </location>
</feature>
<evidence type="ECO:0000256" key="6">
    <source>
        <dbReference type="ARBA" id="ARBA00022786"/>
    </source>
</evidence>
<dbReference type="Proteomes" id="UP000326759">
    <property type="component" value="Unassembled WGS sequence"/>
</dbReference>
<gene>
    <name evidence="11" type="ORF">Anas_05067</name>
</gene>
<dbReference type="AlphaFoldDB" id="A0A5N5SX83"/>
<dbReference type="UniPathway" id="UPA00988"/>
<dbReference type="SUPFAM" id="SSF54285">
    <property type="entry name" value="MoaD/ThiS"/>
    <property type="match status" value="1"/>
</dbReference>
<evidence type="ECO:0000313" key="11">
    <source>
        <dbReference type="EMBL" id="KAB7498846.1"/>
    </source>
</evidence>
<dbReference type="InterPro" id="IPR016155">
    <property type="entry name" value="Mopterin_synth/thiamin_S_b"/>
</dbReference>
<comment type="caution">
    <text evidence="11">The sequence shown here is derived from an EMBL/GenBank/DDBJ whole genome shotgun (WGS) entry which is preliminary data.</text>
</comment>
<name>A0A5N5SX83_9CRUS</name>
<comment type="similarity">
    <text evidence="2">Belongs to the BORCS7 family.</text>
</comment>
<protein>
    <recommendedName>
        <fullName evidence="9">Ubiquitin-related modifier 1 homolog</fullName>
    </recommendedName>
</protein>
<comment type="similarity">
    <text evidence="9 10">Belongs to the URM1 family.</text>
</comment>
<dbReference type="EMBL" id="SEYY01018933">
    <property type="protein sequence ID" value="KAB7498846.1"/>
    <property type="molecule type" value="Genomic_DNA"/>
</dbReference>
<evidence type="ECO:0000256" key="7">
    <source>
        <dbReference type="ARBA" id="ARBA00023136"/>
    </source>
</evidence>
<keyword evidence="12" id="KW-1185">Reference proteome</keyword>
<dbReference type="GO" id="GO:0032447">
    <property type="term" value="P:protein urmylation"/>
    <property type="evidence" value="ECO:0007669"/>
    <property type="project" value="UniProtKB-UniRule"/>
</dbReference>
<evidence type="ECO:0000256" key="2">
    <source>
        <dbReference type="ARBA" id="ARBA00005433"/>
    </source>
</evidence>
<keyword evidence="8" id="KW-0458">Lysosome</keyword>